<dbReference type="AlphaFoldDB" id="A0A1I7V3Z7"/>
<dbReference type="Proteomes" id="UP000095282">
    <property type="component" value="Unplaced"/>
</dbReference>
<dbReference type="PANTHER" id="PTHR23017:SF2">
    <property type="entry name" value="G-PROTEIN COUPLED RECEPTORS FAMILY 1 PROFILE DOMAIN-CONTAINING PROTEIN"/>
    <property type="match status" value="1"/>
</dbReference>
<keyword evidence="7" id="KW-1185">Reference proteome</keyword>
<dbReference type="PANTHER" id="PTHR23017">
    <property type="entry name" value="SERPENTINE RECEPTOR, CLASS X"/>
    <property type="match status" value="1"/>
</dbReference>
<dbReference type="WBParaSite" id="Csp11.Scaffold630.g22163.t2">
    <property type="protein sequence ID" value="Csp11.Scaffold630.g22163.t2"/>
    <property type="gene ID" value="Csp11.Scaffold630.g22163"/>
</dbReference>
<feature type="transmembrane region" description="Helical" evidence="5">
    <location>
        <begin position="12"/>
        <end position="34"/>
    </location>
</feature>
<dbReference type="PROSITE" id="PS50262">
    <property type="entry name" value="G_PROTEIN_RECEP_F1_2"/>
    <property type="match status" value="1"/>
</dbReference>
<name>A0A1I7V3Z7_9PELO</name>
<dbReference type="InterPro" id="IPR019430">
    <property type="entry name" value="7TM_GPCR_serpentine_rcpt_Srx"/>
</dbReference>
<keyword evidence="4 5" id="KW-0472">Membrane</keyword>
<dbReference type="SUPFAM" id="SSF81321">
    <property type="entry name" value="Family A G protein-coupled receptor-like"/>
    <property type="match status" value="1"/>
</dbReference>
<evidence type="ECO:0000259" key="6">
    <source>
        <dbReference type="PROSITE" id="PS50262"/>
    </source>
</evidence>
<evidence type="ECO:0000256" key="3">
    <source>
        <dbReference type="ARBA" id="ARBA00022989"/>
    </source>
</evidence>
<evidence type="ECO:0000256" key="5">
    <source>
        <dbReference type="SAM" id="Phobius"/>
    </source>
</evidence>
<dbReference type="CDD" id="cd00637">
    <property type="entry name" value="7tm_classA_rhodopsin-like"/>
    <property type="match status" value="1"/>
</dbReference>
<organism evidence="7 8">
    <name type="scientific">Caenorhabditis tropicalis</name>
    <dbReference type="NCBI Taxonomy" id="1561998"/>
    <lineage>
        <taxon>Eukaryota</taxon>
        <taxon>Metazoa</taxon>
        <taxon>Ecdysozoa</taxon>
        <taxon>Nematoda</taxon>
        <taxon>Chromadorea</taxon>
        <taxon>Rhabditida</taxon>
        <taxon>Rhabditina</taxon>
        <taxon>Rhabditomorpha</taxon>
        <taxon>Rhabditoidea</taxon>
        <taxon>Rhabditidae</taxon>
        <taxon>Peloderinae</taxon>
        <taxon>Caenorhabditis</taxon>
    </lineage>
</organism>
<evidence type="ECO:0000256" key="4">
    <source>
        <dbReference type="ARBA" id="ARBA00023136"/>
    </source>
</evidence>
<dbReference type="GO" id="GO:0016020">
    <property type="term" value="C:membrane"/>
    <property type="evidence" value="ECO:0007669"/>
    <property type="project" value="UniProtKB-SubCell"/>
</dbReference>
<proteinExistence type="predicted"/>
<evidence type="ECO:0000313" key="8">
    <source>
        <dbReference type="WBParaSite" id="Csp11.Scaffold630.g22163.t2"/>
    </source>
</evidence>
<evidence type="ECO:0000313" key="7">
    <source>
        <dbReference type="Proteomes" id="UP000095282"/>
    </source>
</evidence>
<dbReference type="Gene3D" id="1.20.1070.10">
    <property type="entry name" value="Rhodopsin 7-helix transmembrane proteins"/>
    <property type="match status" value="1"/>
</dbReference>
<accession>A0A1I7V3Z7</accession>
<feature type="transmembrane region" description="Helical" evidence="5">
    <location>
        <begin position="55"/>
        <end position="76"/>
    </location>
</feature>
<keyword evidence="3 5" id="KW-1133">Transmembrane helix</keyword>
<evidence type="ECO:0000256" key="2">
    <source>
        <dbReference type="ARBA" id="ARBA00022692"/>
    </source>
</evidence>
<sequence length="224" mass="24851">MTSETAFSYEDVIAGSIVSVICAIGTGLMTLVIIGSSRIPSMKSSFGMLTINQNLAQLVACVACFIVFFFGVTLGIETVIDYGYIIGGITVVMLYVILVSFFIISFNRLCAIAFPIAYNFMFKEKFLFGILAVGWLTPFAYGMYLLVYRQCAYVFLHHGWYFDELKNEKCGAQLAMYVAGQTVPVLATVLTDLLTLTLLITLRNDCLHLQYGISDMDFRGEPES</sequence>
<comment type="subcellular location">
    <subcellularLocation>
        <location evidence="1">Membrane</location>
    </subcellularLocation>
</comment>
<reference evidence="8" key="1">
    <citation type="submission" date="2016-11" db="UniProtKB">
        <authorList>
            <consortium name="WormBaseParasite"/>
        </authorList>
    </citation>
    <scope>IDENTIFICATION</scope>
</reference>
<keyword evidence="2 5" id="KW-0812">Transmembrane</keyword>
<feature type="transmembrane region" description="Helical" evidence="5">
    <location>
        <begin position="126"/>
        <end position="147"/>
    </location>
</feature>
<evidence type="ECO:0000256" key="1">
    <source>
        <dbReference type="ARBA" id="ARBA00004370"/>
    </source>
</evidence>
<dbReference type="Pfam" id="PF10328">
    <property type="entry name" value="7TM_GPCR_Srx"/>
    <property type="match status" value="1"/>
</dbReference>
<feature type="domain" description="G-protein coupled receptors family 1 profile" evidence="6">
    <location>
        <begin position="25"/>
        <end position="224"/>
    </location>
</feature>
<feature type="transmembrane region" description="Helical" evidence="5">
    <location>
        <begin position="82"/>
        <end position="106"/>
    </location>
</feature>
<feature type="transmembrane region" description="Helical" evidence="5">
    <location>
        <begin position="183"/>
        <end position="202"/>
    </location>
</feature>
<dbReference type="InterPro" id="IPR017452">
    <property type="entry name" value="GPCR_Rhodpsn_7TM"/>
</dbReference>
<protein>
    <submittedName>
        <fullName evidence="8">G_PROTEIN_RECEP_F1_2 domain-containing protein</fullName>
    </submittedName>
</protein>